<keyword evidence="4" id="KW-1185">Reference proteome</keyword>
<keyword evidence="2" id="KW-0732">Signal</keyword>
<evidence type="ECO:0000313" key="4">
    <source>
        <dbReference type="Proteomes" id="UP001157961"/>
    </source>
</evidence>
<feature type="region of interest" description="Disordered" evidence="1">
    <location>
        <begin position="106"/>
        <end position="130"/>
    </location>
</feature>
<feature type="signal peptide" evidence="2">
    <location>
        <begin position="1"/>
        <end position="24"/>
    </location>
</feature>
<evidence type="ECO:0000256" key="1">
    <source>
        <dbReference type="SAM" id="MobiDB-lite"/>
    </source>
</evidence>
<proteinExistence type="predicted"/>
<organism evidence="3 4">
    <name type="scientific">Shimia sagamensis</name>
    <dbReference type="NCBI Taxonomy" id="1566352"/>
    <lineage>
        <taxon>Bacteria</taxon>
        <taxon>Pseudomonadati</taxon>
        <taxon>Pseudomonadota</taxon>
        <taxon>Alphaproteobacteria</taxon>
        <taxon>Rhodobacterales</taxon>
        <taxon>Roseobacteraceae</taxon>
    </lineage>
</organism>
<dbReference type="EMBL" id="FXTY01000002">
    <property type="protein sequence ID" value="SMP13806.1"/>
    <property type="molecule type" value="Genomic_DNA"/>
</dbReference>
<evidence type="ECO:0000313" key="3">
    <source>
        <dbReference type="EMBL" id="SMP13806.1"/>
    </source>
</evidence>
<accession>A0ABY1NMM4</accession>
<gene>
    <name evidence="3" type="ORF">SAMN06265373_102588</name>
</gene>
<evidence type="ECO:0008006" key="5">
    <source>
        <dbReference type="Google" id="ProtNLM"/>
    </source>
</evidence>
<evidence type="ECO:0000256" key="2">
    <source>
        <dbReference type="SAM" id="SignalP"/>
    </source>
</evidence>
<feature type="compositionally biased region" description="Polar residues" evidence="1">
    <location>
        <begin position="106"/>
        <end position="124"/>
    </location>
</feature>
<dbReference type="InterPro" id="IPR036366">
    <property type="entry name" value="PGBDSf"/>
</dbReference>
<protein>
    <recommendedName>
        <fullName evidence="5">Peptidoglycan binding domain-containing protein</fullName>
    </recommendedName>
</protein>
<dbReference type="Proteomes" id="UP001157961">
    <property type="component" value="Unassembled WGS sequence"/>
</dbReference>
<feature type="chain" id="PRO_5045777941" description="Peptidoglycan binding domain-containing protein" evidence="2">
    <location>
        <begin position="25"/>
        <end position="1835"/>
    </location>
</feature>
<dbReference type="InterPro" id="IPR036365">
    <property type="entry name" value="PGBD-like_sf"/>
</dbReference>
<dbReference type="Gene3D" id="1.10.101.10">
    <property type="entry name" value="PGBD-like superfamily/PGBD"/>
    <property type="match status" value="1"/>
</dbReference>
<dbReference type="SUPFAM" id="SSF47090">
    <property type="entry name" value="PGBD-like"/>
    <property type="match status" value="1"/>
</dbReference>
<reference evidence="3 4" key="1">
    <citation type="submission" date="2017-05" db="EMBL/GenBank/DDBJ databases">
        <authorList>
            <person name="Varghese N."/>
            <person name="Submissions S."/>
        </authorList>
    </citation>
    <scope>NUCLEOTIDE SEQUENCE [LARGE SCALE GENOMIC DNA]</scope>
    <source>
        <strain evidence="3 4">DSM 29734</strain>
    </source>
</reference>
<name>A0ABY1NMM4_9RHOB</name>
<sequence length="1835" mass="191590">MRRLSIGLLVCGVTVLMNFTSAHAQNYFTGGDFEAPVMPHVGDNVLQMPAPWVASTQYSQSTQAHVFSPLSIVRVEGPNGTVPTADPTMPGGNALLQALPLSDASNTPTGQYARSTQPSSQGSRHGQRIELPNDGCVKFSGKFSNGNASNTPFGIAVFEQSPSFLANLQNNPLMNHFDPYVGQNYSGASVSEFLYLDAGDVWKEHAVRLPVTANETYSFALMLVGGVAVDDLVAEYVALEQCDPNWTPPSFDPTEIALEKTCDAPVSAMHDGELGQMWNCRALVTVPEAPFGGTLEVTDVFTPTSTTASEILSSTSASGNFDCVSGATCSIAGADFDAGGTEILDYSVFVSSTALQNDYPMRNCVQGSYDDAAGGVTPLPGNCVSAQWNPRTSITKTCDPLVAVISGPMTLNCQIEVTGTDLTTDSFVMAGDAFAALPPMTATIAGSMMNVTSTEPWSCTDANLNAPGSIGLCELSAADMFAAGGTSTIQVSFQFTADQNSGQVANCPMTDILPTSYIDTLGMRSSQPPMRSPQSNATAGLPDNCVILELPQSQMTPKLESVDVEKVCETPELATVQGALGYTWDCRAEITVTPTPFAGTFTFDDDASNISIGSAQFVSVSEPNCTGLTTDHLQCQLDGTTMTAPHVVTYQLFTEVVDPNQPIEWKNCVEGAAQTAAGTYPVNPHCVDTVIKPDVPTDPDAKEITIEKSCGRAFEEEFDGAQGIGWDCEITITAAPAPFNGVFTFTEDASAVSGSSNAAIVDIVQPGNDWTCTPAVPTSLTECSIAGSDFDASGVETLSFHLFAETGDAPVDWRNCVSGTYTAVSGKPRDVKGNCQGITWKPDTTPTFSLKKGCRLAGVENENALYACSIYITQTGGSPISAALTFDELFSTISGAPATQYILNLLGTPAMPNGWNCGQSPYTNGASCTISAADFNGNTGHRIDAYLSIPTSVLGKDDFQNCAQVRIGDQVVGAAACLTLEEPDHATAFDVEKTCKANGERMVMGTNIWVQPYQCTLVVTTNGVPFTGPLWIMEDLHFGQNPGNASIQNVTSADPWDCASPPYGPAGQGNMPYCGIQGAQFPASGTSTLTVDMMMNGSMDAFGAENCVEISVGPLTAAGLPAPTASDCFEIAPSPVGGDDPVLEVVKTCDAPTRRPDGKWDVSCEVTVSGANLPPNTPIRVTDDMLHAGPMQVVNSTLSTPGGGAQTGCFGSPVSATGDSSVCYIQTNQVGPDGLGPQGGSYTFGFNGIYSGPGGQLLNGPRAQNCVSAFVQGTNIRAPQGPLGTEKYCVPLDFKLSTITGPIIGVPVDPTGPVISTGPAIATGSIGVPAFQIPSATLEKICEPLVFAPGAQTADAVCYLHITTQNLVPGQLVKLEDALTIGNAAPNVPIQGPFMTVVNSPLWACADAQPAGASAGQCLMTSDGLMSLGSPLTVTWTATLPRDNINQHRGLKNCATLTFGNGTPVTSCAEFEAVYENKAPDTTGNTNAAPTLPVPATSLAIVKTQTSDCMANRKTQTYECGFRLLVTNTGHSSYQGQPLISDTVGQPGAKSASLLSGAGWTCAGPVGNGLSCTNPTVNLAAGASTHLDLSMRVKALRKGGQVQNCAAVGIPNNRMQRVAAIQHVMNARGLNAGPVDGIPGRKTYAALAKLQTSLGLPVSRDFDDRLFATLGMPLQTAGTKSCVVAQLPPMPAPPLQCNLTTTVKSGESCLCRFDNMERRNATSCQCGGGFRLIKGKGCVREAVPTPEPVPNISPLSCEKASTRKSGDQCVCLDQKNAKKVSPTQCRCSNGLPMIGGTCLAIEITPSMPRTDTPAPSDDIDAPAKCKIRLNGLCIK</sequence>
<comment type="caution">
    <text evidence="3">The sequence shown here is derived from an EMBL/GenBank/DDBJ whole genome shotgun (WGS) entry which is preliminary data.</text>
</comment>